<dbReference type="InterPro" id="IPR058852">
    <property type="entry name" value="HTH_77"/>
</dbReference>
<evidence type="ECO:0000313" key="3">
    <source>
        <dbReference type="Proteomes" id="UP001140293"/>
    </source>
</evidence>
<dbReference type="PRINTS" id="PR00364">
    <property type="entry name" value="DISEASERSIST"/>
</dbReference>
<gene>
    <name evidence="2" type="ORF">H7I41_00610</name>
</gene>
<reference evidence="2" key="1">
    <citation type="submission" date="2020-07" db="EMBL/GenBank/DDBJ databases">
        <authorList>
            <person name="Pettersson B.M.F."/>
            <person name="Behra P.R.K."/>
            <person name="Ramesh M."/>
            <person name="Das S."/>
            <person name="Dasgupta S."/>
            <person name="Kirsebom L.A."/>
        </authorList>
    </citation>
    <scope>NUCLEOTIDE SEQUENCE</scope>
    <source>
        <strain evidence="2">DSM 44615</strain>
    </source>
</reference>
<dbReference type="InterPro" id="IPR027417">
    <property type="entry name" value="P-loop_NTPase"/>
</dbReference>
<dbReference type="RefSeq" id="WP_264010607.1">
    <property type="nucleotide sequence ID" value="NZ_JACKSJ010000009.1"/>
</dbReference>
<dbReference type="Gene3D" id="3.40.50.300">
    <property type="entry name" value="P-loop containing nucleotide triphosphate hydrolases"/>
    <property type="match status" value="1"/>
</dbReference>
<dbReference type="Proteomes" id="UP001140293">
    <property type="component" value="Unassembled WGS sequence"/>
</dbReference>
<accession>A0A9X2YIM6</accession>
<comment type="caution">
    <text evidence="2">The sequence shown here is derived from an EMBL/GenBank/DDBJ whole genome shotgun (WGS) entry which is preliminary data.</text>
</comment>
<sequence>MGDCADRRCSPVVAAHHLPDTSTSFVGRRADTMQVCRLVTENRLVALTGAAGVGKSRMAIEVTVRAAEAFVDGVFYVDLSLVTNPLGVAVATARRLGLVDQHSGRATDALLTFIGERRVLLLLDNCEHLYDACEEMIVELLGGCPRLAIMSTSREPSGVPGAVTWCVLPLGIGDDAIELFTDRARQARRDFRVVDDNAVLVGRVCRRLAGMPLSIELAAARMGSMDLQQIEESLQARFRMLTGGPDLALSRQQTVYASLDWAHTLLTEPERVLFRRLAVFVGGFDTDAALSVNGDGDPEGSELREMIEVLVGAFLLAVEDAEGAVRYRLSETIRQYALEKLGASGEADEVRRRHRDYFTIAAECVEATEPSDYGRLARWSEAESDNLRAAYAWSREQGDVEAASRLVSSLRRFVQPARVQGDAAQVRTIDTAEKVDQ</sequence>
<dbReference type="SUPFAM" id="SSF52540">
    <property type="entry name" value="P-loop containing nucleoside triphosphate hydrolases"/>
    <property type="match status" value="1"/>
</dbReference>
<dbReference type="EMBL" id="JACKSJ010000009">
    <property type="protein sequence ID" value="MCV7168414.1"/>
    <property type="molecule type" value="Genomic_DNA"/>
</dbReference>
<dbReference type="PANTHER" id="PTHR47691">
    <property type="entry name" value="REGULATOR-RELATED"/>
    <property type="match status" value="1"/>
</dbReference>
<keyword evidence="3" id="KW-1185">Reference proteome</keyword>
<dbReference type="PANTHER" id="PTHR47691:SF3">
    <property type="entry name" value="HTH-TYPE TRANSCRIPTIONAL REGULATOR RV0890C-RELATED"/>
    <property type="match status" value="1"/>
</dbReference>
<evidence type="ECO:0000313" key="2">
    <source>
        <dbReference type="EMBL" id="MCV7168414.1"/>
    </source>
</evidence>
<dbReference type="AlphaFoldDB" id="A0A9X2YIM6"/>
<reference evidence="2" key="2">
    <citation type="journal article" date="2022" name="BMC Genomics">
        <title>Comparative genome analysis of mycobacteria focusing on tRNA and non-coding RNA.</title>
        <authorList>
            <person name="Behra P.R.K."/>
            <person name="Pettersson B.M.F."/>
            <person name="Ramesh M."/>
            <person name="Das S."/>
            <person name="Dasgupta S."/>
            <person name="Kirsebom L.A."/>
        </authorList>
    </citation>
    <scope>NUCLEOTIDE SEQUENCE</scope>
    <source>
        <strain evidence="2">DSM 44615</strain>
    </source>
</reference>
<dbReference type="Pfam" id="PF25872">
    <property type="entry name" value="HTH_77"/>
    <property type="match status" value="1"/>
</dbReference>
<feature type="domain" description="Winged helix-turn-helix" evidence="1">
    <location>
        <begin position="266"/>
        <end position="341"/>
    </location>
</feature>
<proteinExistence type="predicted"/>
<organism evidence="2 3">
    <name type="scientific">[Mycobacterium] manitobense</name>
    <dbReference type="NCBI Taxonomy" id="190147"/>
    <lineage>
        <taxon>Bacteria</taxon>
        <taxon>Bacillati</taxon>
        <taxon>Actinomycetota</taxon>
        <taxon>Actinomycetes</taxon>
        <taxon>Mycobacteriales</taxon>
        <taxon>Mycobacteriaceae</taxon>
        <taxon>Mycolicibacterium</taxon>
    </lineage>
</organism>
<name>A0A9X2YIM6_9MYCO</name>
<evidence type="ECO:0000259" key="1">
    <source>
        <dbReference type="Pfam" id="PF25872"/>
    </source>
</evidence>
<protein>
    <recommendedName>
        <fullName evidence="1">Winged helix-turn-helix domain-containing protein</fullName>
    </recommendedName>
</protein>